<proteinExistence type="predicted"/>
<reference evidence="2" key="1">
    <citation type="journal article" date="2021" name="Proc. Natl. Acad. Sci. U.S.A.">
        <title>A Catalog of Tens of Thousands of Viruses from Human Metagenomes Reveals Hidden Associations with Chronic Diseases.</title>
        <authorList>
            <person name="Tisza M.J."/>
            <person name="Buck C.B."/>
        </authorList>
    </citation>
    <scope>NUCLEOTIDE SEQUENCE</scope>
    <source>
        <strain evidence="2">CtnhN1</strain>
    </source>
</reference>
<name>A0A8S5LKE1_9CAUD</name>
<keyword evidence="1" id="KW-1133">Transmembrane helix</keyword>
<feature type="transmembrane region" description="Helical" evidence="1">
    <location>
        <begin position="12"/>
        <end position="31"/>
    </location>
</feature>
<evidence type="ECO:0000256" key="1">
    <source>
        <dbReference type="SAM" id="Phobius"/>
    </source>
</evidence>
<sequence length="64" mass="7231">MKRMRKRDKYVIAAVLNLCWYCIAVLVLTAYDKVVPDSLTVAWFAAWTAELGLLAGIKIKGKDE</sequence>
<accession>A0A8S5LKE1</accession>
<feature type="transmembrane region" description="Helical" evidence="1">
    <location>
        <begin position="37"/>
        <end position="57"/>
    </location>
</feature>
<evidence type="ECO:0000313" key="2">
    <source>
        <dbReference type="EMBL" id="DAD70446.1"/>
    </source>
</evidence>
<organism evidence="2">
    <name type="scientific">Siphoviridae sp. ctnhN1</name>
    <dbReference type="NCBI Taxonomy" id="2827589"/>
    <lineage>
        <taxon>Viruses</taxon>
        <taxon>Duplodnaviria</taxon>
        <taxon>Heunggongvirae</taxon>
        <taxon>Uroviricota</taxon>
        <taxon>Caudoviricetes</taxon>
    </lineage>
</organism>
<protein>
    <submittedName>
        <fullName evidence="2">Uncharacterized protein</fullName>
    </submittedName>
</protein>
<keyword evidence="1" id="KW-0812">Transmembrane</keyword>
<keyword evidence="1" id="KW-0472">Membrane</keyword>
<dbReference type="EMBL" id="BK015865">
    <property type="protein sequence ID" value="DAD70446.1"/>
    <property type="molecule type" value="Genomic_DNA"/>
</dbReference>